<evidence type="ECO:0000256" key="1">
    <source>
        <dbReference type="SAM" id="MobiDB-lite"/>
    </source>
</evidence>
<sequence>MSDSSVTAAEQELAPFNTLTAVLVQPIVNLTVMLYVFGVYTVLFIISLRVLLRRQDHRSRALYMFFTIALFTLTGAVNIVEIFVIARQATLEFKFSKNRDWASWLAYLQNDSEVGTIETGLEMVMPVCLVTMADLMLLHRCYVIWGYSKRVVFPIIFFMVSLTVCYVIGATFTIIGASNYGAKQQLYDKGNIIEEAYWFASIGISIILTGLTAGRIWWVSRGPQKHMEPAIRAKYNMIIAIILESGALYPIFLTATILVDTFTDPDNRNTQPLSLWIVTYQLAGIAPTLVIIRTAGAKIVEHTSSNRPLSSLHCVEGGSPGSFGDSDTISYGRTVGMEDSSESLAEGRKSSGDKKAA</sequence>
<dbReference type="AlphaFoldDB" id="A0A0W0FIP6"/>
<keyword evidence="2" id="KW-0472">Membrane</keyword>
<evidence type="ECO:0000313" key="3">
    <source>
        <dbReference type="EMBL" id="KTB36186.1"/>
    </source>
</evidence>
<reference evidence="3 4" key="1">
    <citation type="submission" date="2015-12" db="EMBL/GenBank/DDBJ databases">
        <title>Draft genome sequence of Moniliophthora roreri, the causal agent of frosty pod rot of cacao.</title>
        <authorList>
            <person name="Aime M.C."/>
            <person name="Diaz-Valderrama J.R."/>
            <person name="Kijpornyongpan T."/>
            <person name="Phillips-Mora W."/>
        </authorList>
    </citation>
    <scope>NUCLEOTIDE SEQUENCE [LARGE SCALE GENOMIC DNA]</scope>
    <source>
        <strain evidence="3 4">MCA 2952</strain>
    </source>
</reference>
<feature type="transmembrane region" description="Helical" evidence="2">
    <location>
        <begin position="273"/>
        <end position="292"/>
    </location>
</feature>
<feature type="transmembrane region" description="Helical" evidence="2">
    <location>
        <begin position="32"/>
        <end position="52"/>
    </location>
</feature>
<feature type="transmembrane region" description="Helical" evidence="2">
    <location>
        <begin position="238"/>
        <end position="258"/>
    </location>
</feature>
<name>A0A0W0FIP6_MONRR</name>
<keyword evidence="2" id="KW-0812">Transmembrane</keyword>
<feature type="transmembrane region" description="Helical" evidence="2">
    <location>
        <begin position="64"/>
        <end position="86"/>
    </location>
</feature>
<accession>A0A0W0FIP6</accession>
<dbReference type="Proteomes" id="UP000054988">
    <property type="component" value="Unassembled WGS sequence"/>
</dbReference>
<gene>
    <name evidence="3" type="ORF">WG66_11266</name>
</gene>
<feature type="compositionally biased region" description="Basic and acidic residues" evidence="1">
    <location>
        <begin position="345"/>
        <end position="357"/>
    </location>
</feature>
<keyword evidence="2" id="KW-1133">Transmembrane helix</keyword>
<feature type="transmembrane region" description="Helical" evidence="2">
    <location>
        <begin position="123"/>
        <end position="143"/>
    </location>
</feature>
<feature type="transmembrane region" description="Helical" evidence="2">
    <location>
        <begin position="197"/>
        <end position="218"/>
    </location>
</feature>
<proteinExistence type="predicted"/>
<dbReference type="EMBL" id="LATX01001921">
    <property type="protein sequence ID" value="KTB36186.1"/>
    <property type="molecule type" value="Genomic_DNA"/>
</dbReference>
<organism evidence="3 4">
    <name type="scientific">Moniliophthora roreri</name>
    <name type="common">Frosty pod rot fungus</name>
    <name type="synonym">Monilia roreri</name>
    <dbReference type="NCBI Taxonomy" id="221103"/>
    <lineage>
        <taxon>Eukaryota</taxon>
        <taxon>Fungi</taxon>
        <taxon>Dikarya</taxon>
        <taxon>Basidiomycota</taxon>
        <taxon>Agaricomycotina</taxon>
        <taxon>Agaricomycetes</taxon>
        <taxon>Agaricomycetidae</taxon>
        <taxon>Agaricales</taxon>
        <taxon>Marasmiineae</taxon>
        <taxon>Marasmiaceae</taxon>
        <taxon>Moniliophthora</taxon>
    </lineage>
</organism>
<feature type="transmembrane region" description="Helical" evidence="2">
    <location>
        <begin position="155"/>
        <end position="177"/>
    </location>
</feature>
<evidence type="ECO:0000256" key="2">
    <source>
        <dbReference type="SAM" id="Phobius"/>
    </source>
</evidence>
<comment type="caution">
    <text evidence="3">The sequence shown here is derived from an EMBL/GenBank/DDBJ whole genome shotgun (WGS) entry which is preliminary data.</text>
</comment>
<protein>
    <submittedName>
        <fullName evidence="3">Uncharacterized protein</fullName>
    </submittedName>
</protein>
<feature type="region of interest" description="Disordered" evidence="1">
    <location>
        <begin position="320"/>
        <end position="357"/>
    </location>
</feature>
<evidence type="ECO:0000313" key="4">
    <source>
        <dbReference type="Proteomes" id="UP000054988"/>
    </source>
</evidence>